<keyword evidence="12" id="KW-1185">Reference proteome</keyword>
<dbReference type="EMBL" id="LNIX01000002">
    <property type="protein sequence ID" value="OXA61172.1"/>
    <property type="molecule type" value="Genomic_DNA"/>
</dbReference>
<evidence type="ECO:0000259" key="10">
    <source>
        <dbReference type="Pfam" id="PF08704"/>
    </source>
</evidence>
<dbReference type="PROSITE" id="PS51620">
    <property type="entry name" value="SAM_TRM61"/>
    <property type="match status" value="1"/>
</dbReference>
<keyword evidence="2 8" id="KW-0489">Methyltransferase</keyword>
<evidence type="ECO:0000256" key="1">
    <source>
        <dbReference type="ARBA" id="ARBA00004123"/>
    </source>
</evidence>
<comment type="similarity">
    <text evidence="8">Belongs to the class I-like SAM-binding methyltransferase superfamily. TRM61 family.</text>
</comment>
<dbReference type="InterPro" id="IPR014816">
    <property type="entry name" value="tRNA_MeTrfase_Gcd14"/>
</dbReference>
<evidence type="ECO:0000256" key="6">
    <source>
        <dbReference type="ARBA" id="ARBA00023242"/>
    </source>
</evidence>
<feature type="binding site" evidence="9">
    <location>
        <position position="143"/>
    </location>
    <ligand>
        <name>S-adenosyl-L-methionine</name>
        <dbReference type="ChEBI" id="CHEBI:59789"/>
    </ligand>
</feature>
<dbReference type="InterPro" id="IPR029063">
    <property type="entry name" value="SAM-dependent_MTases_sf"/>
</dbReference>
<evidence type="ECO:0000313" key="12">
    <source>
        <dbReference type="Proteomes" id="UP000198287"/>
    </source>
</evidence>
<evidence type="ECO:0000256" key="7">
    <source>
        <dbReference type="ARBA" id="ARBA00048481"/>
    </source>
</evidence>
<keyword evidence="4 8" id="KW-0949">S-adenosyl-L-methionine</keyword>
<feature type="binding site" evidence="9">
    <location>
        <begin position="122"/>
        <end position="125"/>
    </location>
    <ligand>
        <name>S-adenosyl-L-methionine</name>
        <dbReference type="ChEBI" id="CHEBI:59789"/>
    </ligand>
</feature>
<dbReference type="GO" id="GO:0005634">
    <property type="term" value="C:nucleus"/>
    <property type="evidence" value="ECO:0007669"/>
    <property type="project" value="UniProtKB-SubCell"/>
</dbReference>
<comment type="catalytic activity">
    <reaction evidence="8">
        <text>adenosine(58) in tRNA + S-adenosyl-L-methionine = N(1)-methyladenosine(58) in tRNA + S-adenosyl-L-homocysteine + H(+)</text>
        <dbReference type="Rhea" id="RHEA:43152"/>
        <dbReference type="Rhea" id="RHEA-COMP:10365"/>
        <dbReference type="Rhea" id="RHEA-COMP:10366"/>
        <dbReference type="ChEBI" id="CHEBI:15378"/>
        <dbReference type="ChEBI" id="CHEBI:57856"/>
        <dbReference type="ChEBI" id="CHEBI:59789"/>
        <dbReference type="ChEBI" id="CHEBI:74411"/>
        <dbReference type="ChEBI" id="CHEBI:74491"/>
        <dbReference type="EC" id="2.1.1.220"/>
    </reaction>
</comment>
<feature type="binding site" evidence="9">
    <location>
        <position position="191"/>
    </location>
    <ligand>
        <name>S-adenosyl-L-methionine</name>
        <dbReference type="ChEBI" id="CHEBI:59789"/>
    </ligand>
</feature>
<dbReference type="PANTHER" id="PTHR12133:SF2">
    <property type="entry name" value="TRNA (ADENINE(58)-N(1))-METHYLTRANSFERASE CATALYTIC SUBUNIT TRMT61A"/>
    <property type="match status" value="1"/>
</dbReference>
<dbReference type="GO" id="GO:0031515">
    <property type="term" value="C:tRNA (m1A) methyltransferase complex"/>
    <property type="evidence" value="ECO:0007669"/>
    <property type="project" value="UniProtKB-UniRule"/>
</dbReference>
<keyword evidence="5 8" id="KW-0819">tRNA processing</keyword>
<dbReference type="CDD" id="cd02440">
    <property type="entry name" value="AdoMet_MTases"/>
    <property type="match status" value="1"/>
</dbReference>
<comment type="catalytic activity">
    <reaction evidence="7">
        <text>an adenosine in mRNA + S-adenosyl-L-methionine = an N(1)-methyladenosine in mRNA + S-adenosyl-L-homocysteine + H(+)</text>
        <dbReference type="Rhea" id="RHEA:55392"/>
        <dbReference type="Rhea" id="RHEA-COMP:12414"/>
        <dbReference type="Rhea" id="RHEA-COMP:12415"/>
        <dbReference type="ChEBI" id="CHEBI:15378"/>
        <dbReference type="ChEBI" id="CHEBI:57856"/>
        <dbReference type="ChEBI" id="CHEBI:59789"/>
        <dbReference type="ChEBI" id="CHEBI:74411"/>
        <dbReference type="ChEBI" id="CHEBI:74491"/>
    </reaction>
</comment>
<evidence type="ECO:0000313" key="11">
    <source>
        <dbReference type="EMBL" id="OXA61172.1"/>
    </source>
</evidence>
<dbReference type="GO" id="GO:0160107">
    <property type="term" value="F:tRNA (adenine(58)-N1)-methyltransferase activity"/>
    <property type="evidence" value="ECO:0007669"/>
    <property type="project" value="UniProtKB-EC"/>
</dbReference>
<dbReference type="STRING" id="158441.A0A226EUA1"/>
<evidence type="ECO:0000256" key="9">
    <source>
        <dbReference type="PIRSR" id="PIRSR017269-1"/>
    </source>
</evidence>
<dbReference type="Gene3D" id="3.10.330.20">
    <property type="match status" value="1"/>
</dbReference>
<feature type="domain" description="tRNA (adenine(58)-N(1))-methyltransferase catalytic subunit TRM61 C-terminal" evidence="10">
    <location>
        <begin position="72"/>
        <end position="307"/>
    </location>
</feature>
<comment type="subcellular location">
    <subcellularLocation>
        <location evidence="1 8">Nucleus</location>
    </subcellularLocation>
</comment>
<dbReference type="PANTHER" id="PTHR12133">
    <property type="entry name" value="TRNA (ADENINE(58)-N(1))-METHYLTRANSFERASE"/>
    <property type="match status" value="1"/>
</dbReference>
<dbReference type="OMA" id="RPDHRMI"/>
<proteinExistence type="inferred from homology"/>
<evidence type="ECO:0000256" key="4">
    <source>
        <dbReference type="ARBA" id="ARBA00022691"/>
    </source>
</evidence>
<dbReference type="AlphaFoldDB" id="A0A226EUA1"/>
<dbReference type="OrthoDB" id="1925287at2759"/>
<dbReference type="PIRSF" id="PIRSF017269">
    <property type="entry name" value="GCD14"/>
    <property type="match status" value="1"/>
</dbReference>
<keyword evidence="3 8" id="KW-0808">Transferase</keyword>
<sequence>MSFFSPKELVEEGDLVILYLSVNSQYPLQVRKTIKNRNGQWVENKFQSIYGILDVYSLVGKRYGEKIHLPKGWGYILRPSCELWTKNVPHRTQIIYTPDISMIIMGLGLIPGSTVVEAGTGSGSLSHAIIRAVHPTGHLYTFDFHEKRADAARVEFKDHGLSDCVTVGHRDAVSDGFADVIPCKVDAVFLDLPIPWDVVPHVQKVLKRGGKLCTFSPCIEQVQKTVEALKASEDFIQIKSMEVLQRPMSIQTKTLMSIDFNDESGCEPAEDGSTKKLAPVKKDANKFRTLCTTQTIQGHTGYLTFSTFVPAADKSS</sequence>
<protein>
    <recommendedName>
        <fullName evidence="8">tRNA (adenine(58)-N(1))-methyltransferase catalytic subunit TRMT61A</fullName>
        <ecNumber evidence="8">2.1.1.220</ecNumber>
    </recommendedName>
</protein>
<comment type="caution">
    <text evidence="11">The sequence shown here is derived from an EMBL/GenBank/DDBJ whole genome shotgun (WGS) entry which is preliminary data.</text>
</comment>
<accession>A0A226EUA1</accession>
<dbReference type="Proteomes" id="UP000198287">
    <property type="component" value="Unassembled WGS sequence"/>
</dbReference>
<dbReference type="InterPro" id="IPR049470">
    <property type="entry name" value="TRM61_C"/>
</dbReference>
<name>A0A226EUA1_FOLCA</name>
<evidence type="ECO:0000256" key="8">
    <source>
        <dbReference type="PIRNR" id="PIRNR017269"/>
    </source>
</evidence>
<dbReference type="GO" id="GO:0030488">
    <property type="term" value="P:tRNA methylation"/>
    <property type="evidence" value="ECO:0007669"/>
    <property type="project" value="InterPro"/>
</dbReference>
<reference evidence="11 12" key="1">
    <citation type="submission" date="2015-12" db="EMBL/GenBank/DDBJ databases">
        <title>The genome of Folsomia candida.</title>
        <authorList>
            <person name="Faddeeva A."/>
            <person name="Derks M.F."/>
            <person name="Anvar Y."/>
            <person name="Smit S."/>
            <person name="Van Straalen N."/>
            <person name="Roelofs D."/>
        </authorList>
    </citation>
    <scope>NUCLEOTIDE SEQUENCE [LARGE SCALE GENOMIC DNA]</scope>
    <source>
        <strain evidence="11 12">VU population</strain>
        <tissue evidence="11">Whole body</tissue>
    </source>
</reference>
<organism evidence="11 12">
    <name type="scientific">Folsomia candida</name>
    <name type="common">Springtail</name>
    <dbReference type="NCBI Taxonomy" id="158441"/>
    <lineage>
        <taxon>Eukaryota</taxon>
        <taxon>Metazoa</taxon>
        <taxon>Ecdysozoa</taxon>
        <taxon>Arthropoda</taxon>
        <taxon>Hexapoda</taxon>
        <taxon>Collembola</taxon>
        <taxon>Entomobryomorpha</taxon>
        <taxon>Isotomoidea</taxon>
        <taxon>Isotomidae</taxon>
        <taxon>Proisotominae</taxon>
        <taxon>Folsomia</taxon>
    </lineage>
</organism>
<gene>
    <name evidence="11" type="ORF">Fcan01_05030</name>
</gene>
<comment type="function">
    <text evidence="8">Catalytic subunit of tRNA (adenine-N(1)-)-methyltransferase, which catalyzes the formation of N(1)-methyladenine at position 58 (m1A58) in initiator methionyl-tRNA.</text>
</comment>
<dbReference type="EC" id="2.1.1.220" evidence="8"/>
<dbReference type="Pfam" id="PF08704">
    <property type="entry name" value="GCD14"/>
    <property type="match status" value="1"/>
</dbReference>
<evidence type="ECO:0000256" key="3">
    <source>
        <dbReference type="ARBA" id="ARBA00022679"/>
    </source>
</evidence>
<evidence type="ECO:0000256" key="2">
    <source>
        <dbReference type="ARBA" id="ARBA00022603"/>
    </source>
</evidence>
<dbReference type="SUPFAM" id="SSF53335">
    <property type="entry name" value="S-adenosyl-L-methionine-dependent methyltransferases"/>
    <property type="match status" value="1"/>
</dbReference>
<keyword evidence="6 8" id="KW-0539">Nucleus</keyword>
<dbReference type="Gene3D" id="3.40.50.150">
    <property type="entry name" value="Vaccinia Virus protein VP39"/>
    <property type="match status" value="1"/>
</dbReference>
<evidence type="ECO:0000256" key="5">
    <source>
        <dbReference type="ARBA" id="ARBA00022694"/>
    </source>
</evidence>